<dbReference type="AlphaFoldDB" id="L1QNX0"/>
<comment type="caution">
    <text evidence="2">The sequence shown here is derived from an EMBL/GenBank/DDBJ whole genome shotgun (WGS) entry which is preliminary data.</text>
</comment>
<protein>
    <submittedName>
        <fullName evidence="2">Uncharacterized protein</fullName>
    </submittedName>
</protein>
<dbReference type="STRING" id="545697.HMPREF0216_00096"/>
<name>L1QNX0_9CLOT</name>
<keyword evidence="1" id="KW-0472">Membrane</keyword>
<dbReference type="EMBL" id="AMEZ01000003">
    <property type="protein sequence ID" value="EKY29688.1"/>
    <property type="molecule type" value="Genomic_DNA"/>
</dbReference>
<organism evidence="2 3">
    <name type="scientific">Clostridium celatum DSM 1785</name>
    <dbReference type="NCBI Taxonomy" id="545697"/>
    <lineage>
        <taxon>Bacteria</taxon>
        <taxon>Bacillati</taxon>
        <taxon>Bacillota</taxon>
        <taxon>Clostridia</taxon>
        <taxon>Eubacteriales</taxon>
        <taxon>Clostridiaceae</taxon>
        <taxon>Clostridium</taxon>
    </lineage>
</organism>
<accession>L1QNX0</accession>
<evidence type="ECO:0000256" key="1">
    <source>
        <dbReference type="SAM" id="Phobius"/>
    </source>
</evidence>
<dbReference type="HOGENOM" id="CLU_2750619_0_0_9"/>
<gene>
    <name evidence="2" type="ORF">HMPREF0216_00096</name>
</gene>
<dbReference type="Proteomes" id="UP000010420">
    <property type="component" value="Unassembled WGS sequence"/>
</dbReference>
<keyword evidence="3" id="KW-1185">Reference proteome</keyword>
<reference evidence="2 3" key="1">
    <citation type="submission" date="2012-05" db="EMBL/GenBank/DDBJ databases">
        <authorList>
            <person name="Weinstock G."/>
            <person name="Sodergren E."/>
            <person name="Lobos E.A."/>
            <person name="Fulton L."/>
            <person name="Fulton R."/>
            <person name="Courtney L."/>
            <person name="Fronick C."/>
            <person name="O'Laughlin M."/>
            <person name="Godfrey J."/>
            <person name="Wilson R.M."/>
            <person name="Miner T."/>
            <person name="Farmer C."/>
            <person name="Delehaunty K."/>
            <person name="Cordes M."/>
            <person name="Minx P."/>
            <person name="Tomlinson C."/>
            <person name="Chen J."/>
            <person name="Wollam A."/>
            <person name="Pepin K.H."/>
            <person name="Bhonagiri V."/>
            <person name="Zhang X."/>
            <person name="Suruliraj S."/>
            <person name="Warren W."/>
            <person name="Mitreva M."/>
            <person name="Mardis E.R."/>
            <person name="Wilson R.K."/>
        </authorList>
    </citation>
    <scope>NUCLEOTIDE SEQUENCE [LARGE SCALE GENOMIC DNA]</scope>
    <source>
        <strain evidence="2 3">DSM 1785</strain>
    </source>
</reference>
<evidence type="ECO:0000313" key="3">
    <source>
        <dbReference type="Proteomes" id="UP000010420"/>
    </source>
</evidence>
<evidence type="ECO:0000313" key="2">
    <source>
        <dbReference type="EMBL" id="EKY29688.1"/>
    </source>
</evidence>
<proteinExistence type="predicted"/>
<sequence>MILRCGAYIQEEPHLLVFSVIFFYCKIIRVFHSKIMNTRLMQTFTIKESYVNICIILATIIIKGEVLNLK</sequence>
<keyword evidence="1" id="KW-0812">Transmembrane</keyword>
<keyword evidence="1" id="KW-1133">Transmembrane helix</keyword>
<feature type="transmembrane region" description="Helical" evidence="1">
    <location>
        <begin position="15"/>
        <end position="32"/>
    </location>
</feature>